<keyword evidence="1" id="KW-0732">Signal</keyword>
<dbReference type="Proteomes" id="UP000815846">
    <property type="component" value="Unassembled WGS sequence"/>
</dbReference>
<accession>A0ABY3N0N8</accession>
<proteinExistence type="predicted"/>
<organism evidence="2 3">
    <name type="scientific">Colwellia echini</name>
    <dbReference type="NCBI Taxonomy" id="1982103"/>
    <lineage>
        <taxon>Bacteria</taxon>
        <taxon>Pseudomonadati</taxon>
        <taxon>Pseudomonadota</taxon>
        <taxon>Gammaproteobacteria</taxon>
        <taxon>Alteromonadales</taxon>
        <taxon>Colwelliaceae</taxon>
        <taxon>Colwellia</taxon>
    </lineage>
</organism>
<feature type="signal peptide" evidence="1">
    <location>
        <begin position="1"/>
        <end position="19"/>
    </location>
</feature>
<gene>
    <name evidence="2" type="ORF">CWS31_000040</name>
</gene>
<evidence type="ECO:0000313" key="3">
    <source>
        <dbReference type="Proteomes" id="UP000815846"/>
    </source>
</evidence>
<feature type="chain" id="PRO_5047193405" evidence="1">
    <location>
        <begin position="20"/>
        <end position="161"/>
    </location>
</feature>
<dbReference type="InterPro" id="IPR046525">
    <property type="entry name" value="DUF6702"/>
</dbReference>
<dbReference type="Pfam" id="PF20420">
    <property type="entry name" value="DUF6702"/>
    <property type="match status" value="1"/>
</dbReference>
<reference evidence="2 3" key="1">
    <citation type="submission" date="2019-08" db="EMBL/GenBank/DDBJ databases">
        <title>Microbe sample from Colwellia echini.</title>
        <authorList>
            <person name="Christiansen L."/>
            <person name="Pathiraja D."/>
            <person name="Schultz-Johansen M."/>
            <person name="Choi I.-G."/>
            <person name="Stougaard P."/>
        </authorList>
    </citation>
    <scope>NUCLEOTIDE SEQUENCE [LARGE SCALE GENOMIC DNA]</scope>
    <source>
        <strain evidence="2 3">A3</strain>
    </source>
</reference>
<evidence type="ECO:0000313" key="2">
    <source>
        <dbReference type="EMBL" id="TYK66974.1"/>
    </source>
</evidence>
<sequence length="161" mass="18462">MKKIILFFSVLWFSLGAQSHGFDYSVITLTEQDNNRWSLQIKSSLDAFRKEVKQHFSESPYTTPEQFSEQLLEHITSTLKIVVKDKNISLGEGTVSLGHETSVFFKEITMPVKTTKIQLINGSLKDIYRHTTKLLVVEKNSETKSFILSKSNNFTVIFPIK</sequence>
<protein>
    <submittedName>
        <fullName evidence="2">Uncharacterized protein</fullName>
    </submittedName>
</protein>
<name>A0ABY3N0N8_9GAMM</name>
<keyword evidence="3" id="KW-1185">Reference proteome</keyword>
<comment type="caution">
    <text evidence="2">The sequence shown here is derived from an EMBL/GenBank/DDBJ whole genome shotgun (WGS) entry which is preliminary data.</text>
</comment>
<dbReference type="EMBL" id="PJAI02000001">
    <property type="protein sequence ID" value="TYK66974.1"/>
    <property type="molecule type" value="Genomic_DNA"/>
</dbReference>
<evidence type="ECO:0000256" key="1">
    <source>
        <dbReference type="SAM" id="SignalP"/>
    </source>
</evidence>
<dbReference type="RefSeq" id="WP_101343125.1">
    <property type="nucleotide sequence ID" value="NZ_PJAI02000001.1"/>
</dbReference>